<proteinExistence type="predicted"/>
<dbReference type="EMBL" id="BTGU01012943">
    <property type="protein sequence ID" value="GMN72499.1"/>
    <property type="molecule type" value="Genomic_DNA"/>
</dbReference>
<dbReference type="AlphaFoldDB" id="A0AA88JFH6"/>
<protein>
    <submittedName>
        <fullName evidence="1">Uncharacterized protein</fullName>
    </submittedName>
</protein>
<organism evidence="1 2">
    <name type="scientific">Ficus carica</name>
    <name type="common">Common fig</name>
    <dbReference type="NCBI Taxonomy" id="3494"/>
    <lineage>
        <taxon>Eukaryota</taxon>
        <taxon>Viridiplantae</taxon>
        <taxon>Streptophyta</taxon>
        <taxon>Embryophyta</taxon>
        <taxon>Tracheophyta</taxon>
        <taxon>Spermatophyta</taxon>
        <taxon>Magnoliopsida</taxon>
        <taxon>eudicotyledons</taxon>
        <taxon>Gunneridae</taxon>
        <taxon>Pentapetalae</taxon>
        <taxon>rosids</taxon>
        <taxon>fabids</taxon>
        <taxon>Rosales</taxon>
        <taxon>Moraceae</taxon>
        <taxon>Ficeae</taxon>
        <taxon>Ficus</taxon>
    </lineage>
</organism>
<dbReference type="Proteomes" id="UP001187192">
    <property type="component" value="Unassembled WGS sequence"/>
</dbReference>
<comment type="caution">
    <text evidence="1">The sequence shown here is derived from an EMBL/GenBank/DDBJ whole genome shotgun (WGS) entry which is preliminary data.</text>
</comment>
<evidence type="ECO:0000313" key="2">
    <source>
        <dbReference type="Proteomes" id="UP001187192"/>
    </source>
</evidence>
<evidence type="ECO:0000313" key="1">
    <source>
        <dbReference type="EMBL" id="GMN72499.1"/>
    </source>
</evidence>
<reference evidence="1" key="1">
    <citation type="submission" date="2023-07" db="EMBL/GenBank/DDBJ databases">
        <title>draft genome sequence of fig (Ficus carica).</title>
        <authorList>
            <person name="Takahashi T."/>
            <person name="Nishimura K."/>
        </authorList>
    </citation>
    <scope>NUCLEOTIDE SEQUENCE</scope>
</reference>
<accession>A0AA88JFH6</accession>
<name>A0AA88JFH6_FICCA</name>
<gene>
    <name evidence="1" type="ORF">TIFTF001_053573</name>
</gene>
<keyword evidence="2" id="KW-1185">Reference proteome</keyword>
<sequence length="89" mass="10065">MAHEEALTKEWDPRIPIFFLLSCRAFESHWRGRMNDRLLKILNKALIALQLIQHIKLPCLALVASRTHPLPTTAAFGAASSARSIGRIY</sequence>